<evidence type="ECO:0000313" key="2">
    <source>
        <dbReference type="Proteomes" id="UP000494363"/>
    </source>
</evidence>
<keyword evidence="2" id="KW-1185">Reference proteome</keyword>
<protein>
    <submittedName>
        <fullName evidence="1">Uncharacterized protein</fullName>
    </submittedName>
</protein>
<name>A0A6J5F6D8_9BURK</name>
<dbReference type="Proteomes" id="UP000494363">
    <property type="component" value="Unassembled WGS sequence"/>
</dbReference>
<sequence length="76" mass="8454">MRYPVTCTRRRRKSSLQNANEIAILGHELAQRAQAEWGKNVTLEGITGVSNDETAVMSAEETGVFVHPNMRLLAMP</sequence>
<organism evidence="1 2">
    <name type="scientific">Paraburkholderia humisilvae</name>
    <dbReference type="NCBI Taxonomy" id="627669"/>
    <lineage>
        <taxon>Bacteria</taxon>
        <taxon>Pseudomonadati</taxon>
        <taxon>Pseudomonadota</taxon>
        <taxon>Betaproteobacteria</taxon>
        <taxon>Burkholderiales</taxon>
        <taxon>Burkholderiaceae</taxon>
        <taxon>Paraburkholderia</taxon>
    </lineage>
</organism>
<dbReference type="AlphaFoldDB" id="A0A6J5F6D8"/>
<dbReference type="EMBL" id="CADIKH010000090">
    <property type="protein sequence ID" value="CAB3773933.1"/>
    <property type="molecule type" value="Genomic_DNA"/>
</dbReference>
<reference evidence="1 2" key="1">
    <citation type="submission" date="2020-04" db="EMBL/GenBank/DDBJ databases">
        <authorList>
            <person name="De Canck E."/>
        </authorList>
    </citation>
    <scope>NUCLEOTIDE SEQUENCE [LARGE SCALE GENOMIC DNA]</scope>
    <source>
        <strain evidence="1 2">LMG 29542</strain>
    </source>
</reference>
<gene>
    <name evidence="1" type="ORF">LMG29542_07513</name>
</gene>
<proteinExistence type="predicted"/>
<accession>A0A6J5F6D8</accession>
<evidence type="ECO:0000313" key="1">
    <source>
        <dbReference type="EMBL" id="CAB3773933.1"/>
    </source>
</evidence>